<feature type="transmembrane region" description="Helical" evidence="1">
    <location>
        <begin position="29"/>
        <end position="54"/>
    </location>
</feature>
<sequence>MRSLRLLGAAAEAEALRLKREAGSFARSTLLQVAAGLFGLAALGLLHVAAWLWLQPSQGALWATLWLALADLVVMGVLLLLSRRRYDPVAQEALMLRRQTMAQLRAVSPMDEALSLVRWRGLVDIGALVVGQFMKRRR</sequence>
<reference evidence="2 3" key="1">
    <citation type="submission" date="2021-05" db="EMBL/GenBank/DDBJ databases">
        <title>Roseococcus sp. XZZS9, whole genome shotgun sequencing project.</title>
        <authorList>
            <person name="Zhao G."/>
            <person name="Shen L."/>
        </authorList>
    </citation>
    <scope>NUCLEOTIDE SEQUENCE [LARGE SCALE GENOMIC DNA]</scope>
    <source>
        <strain evidence="2 3">XZZS9</strain>
    </source>
</reference>
<dbReference type="RefSeq" id="WP_213669004.1">
    <property type="nucleotide sequence ID" value="NZ_JAHCDA010000001.1"/>
</dbReference>
<dbReference type="EMBL" id="JAHCDA010000001">
    <property type="protein sequence ID" value="MBS7810383.1"/>
    <property type="molecule type" value="Genomic_DNA"/>
</dbReference>
<evidence type="ECO:0000256" key="1">
    <source>
        <dbReference type="SAM" id="Phobius"/>
    </source>
</evidence>
<comment type="caution">
    <text evidence="2">The sequence shown here is derived from an EMBL/GenBank/DDBJ whole genome shotgun (WGS) entry which is preliminary data.</text>
</comment>
<gene>
    <name evidence="2" type="ORF">KHU32_05500</name>
</gene>
<keyword evidence="3" id="KW-1185">Reference proteome</keyword>
<keyword evidence="1" id="KW-0472">Membrane</keyword>
<accession>A0ABS5QAC5</accession>
<keyword evidence="1" id="KW-0812">Transmembrane</keyword>
<evidence type="ECO:0000313" key="3">
    <source>
        <dbReference type="Proteomes" id="UP000766336"/>
    </source>
</evidence>
<name>A0ABS5QAC5_9PROT</name>
<feature type="transmembrane region" description="Helical" evidence="1">
    <location>
        <begin position="60"/>
        <end position="81"/>
    </location>
</feature>
<keyword evidence="1" id="KW-1133">Transmembrane helix</keyword>
<proteinExistence type="predicted"/>
<dbReference type="Proteomes" id="UP000766336">
    <property type="component" value="Unassembled WGS sequence"/>
</dbReference>
<organism evidence="2 3">
    <name type="scientific">Roseococcus pinisoli</name>
    <dbReference type="NCBI Taxonomy" id="2835040"/>
    <lineage>
        <taxon>Bacteria</taxon>
        <taxon>Pseudomonadati</taxon>
        <taxon>Pseudomonadota</taxon>
        <taxon>Alphaproteobacteria</taxon>
        <taxon>Acetobacterales</taxon>
        <taxon>Roseomonadaceae</taxon>
        <taxon>Roseococcus</taxon>
    </lineage>
</organism>
<protein>
    <submittedName>
        <fullName evidence="2">Phage holin family protein</fullName>
    </submittedName>
</protein>
<evidence type="ECO:0000313" key="2">
    <source>
        <dbReference type="EMBL" id="MBS7810383.1"/>
    </source>
</evidence>